<dbReference type="PANTHER" id="PTHR35534:SF1">
    <property type="entry name" value="LARGE RIBOSOMAL SUBUNIT PROTEIN BL32"/>
    <property type="match status" value="1"/>
</dbReference>
<keyword evidence="3 5" id="KW-0687">Ribonucleoprotein</keyword>
<evidence type="ECO:0000256" key="1">
    <source>
        <dbReference type="ARBA" id="ARBA00008560"/>
    </source>
</evidence>
<evidence type="ECO:0000256" key="5">
    <source>
        <dbReference type="HAMAP-Rule" id="MF_00340"/>
    </source>
</evidence>
<dbReference type="EMBL" id="LJNI01000121">
    <property type="protein sequence ID" value="KPJ71600.1"/>
    <property type="molecule type" value="Genomic_DNA"/>
</dbReference>
<evidence type="ECO:0000313" key="7">
    <source>
        <dbReference type="Proteomes" id="UP000051012"/>
    </source>
</evidence>
<keyword evidence="2 5" id="KW-0689">Ribosomal protein</keyword>
<dbReference type="HAMAP" id="MF_00340">
    <property type="entry name" value="Ribosomal_bL32"/>
    <property type="match status" value="1"/>
</dbReference>
<evidence type="ECO:0000256" key="2">
    <source>
        <dbReference type="ARBA" id="ARBA00022980"/>
    </source>
</evidence>
<dbReference type="Proteomes" id="UP000051012">
    <property type="component" value="Unassembled WGS sequence"/>
</dbReference>
<evidence type="ECO:0000256" key="3">
    <source>
        <dbReference type="ARBA" id="ARBA00023274"/>
    </source>
</evidence>
<comment type="caution">
    <text evidence="6">The sequence shown here is derived from an EMBL/GenBank/DDBJ whole genome shotgun (WGS) entry which is preliminary data.</text>
</comment>
<reference evidence="6 7" key="1">
    <citation type="journal article" date="2015" name="Microbiome">
        <title>Genomic resolution of linkages in carbon, nitrogen, and sulfur cycling among widespread estuary sediment bacteria.</title>
        <authorList>
            <person name="Baker B.J."/>
            <person name="Lazar C.S."/>
            <person name="Teske A.P."/>
            <person name="Dick G.J."/>
        </authorList>
    </citation>
    <scope>NUCLEOTIDE SEQUENCE [LARGE SCALE GENOMIC DNA]</scope>
    <source>
        <strain evidence="6">DG_78</strain>
    </source>
</reference>
<protein>
    <recommendedName>
        <fullName evidence="4 5">Large ribosomal subunit protein bL32</fullName>
    </recommendedName>
</protein>
<dbReference type="PATRIC" id="fig|1703772.3.peg.617"/>
<dbReference type="InterPro" id="IPR044957">
    <property type="entry name" value="Ribosomal_bL32_bact"/>
</dbReference>
<gene>
    <name evidence="5" type="primary">rpmF</name>
    <name evidence="6" type="ORF">AMJ52_08410</name>
</gene>
<organism evidence="6 7">
    <name type="scientific">candidate division TA06 bacterium DG_78</name>
    <dbReference type="NCBI Taxonomy" id="1703772"/>
    <lineage>
        <taxon>Bacteria</taxon>
        <taxon>Bacteria division TA06</taxon>
    </lineage>
</organism>
<dbReference type="GO" id="GO:0015934">
    <property type="term" value="C:large ribosomal subunit"/>
    <property type="evidence" value="ECO:0007669"/>
    <property type="project" value="InterPro"/>
</dbReference>
<dbReference type="Pfam" id="PF01783">
    <property type="entry name" value="Ribosomal_L32p"/>
    <property type="match status" value="1"/>
</dbReference>
<dbReference type="InterPro" id="IPR011332">
    <property type="entry name" value="Ribosomal_zn-bd"/>
</dbReference>
<accession>A0A0S7YA74</accession>
<dbReference type="AlphaFoldDB" id="A0A0S7YA74"/>
<dbReference type="SUPFAM" id="SSF57829">
    <property type="entry name" value="Zn-binding ribosomal proteins"/>
    <property type="match status" value="1"/>
</dbReference>
<evidence type="ECO:0000256" key="4">
    <source>
        <dbReference type="ARBA" id="ARBA00035178"/>
    </source>
</evidence>
<dbReference type="NCBIfam" id="TIGR01031">
    <property type="entry name" value="rpmF_bact"/>
    <property type="match status" value="1"/>
</dbReference>
<dbReference type="PANTHER" id="PTHR35534">
    <property type="entry name" value="50S RIBOSOMAL PROTEIN L32"/>
    <property type="match status" value="1"/>
</dbReference>
<evidence type="ECO:0000313" key="6">
    <source>
        <dbReference type="EMBL" id="KPJ71600.1"/>
    </source>
</evidence>
<comment type="similarity">
    <text evidence="1 5">Belongs to the bacterial ribosomal protein bL32 family.</text>
</comment>
<name>A0A0S7YA74_UNCT6</name>
<dbReference type="InterPro" id="IPR002677">
    <property type="entry name" value="Ribosomal_bL32"/>
</dbReference>
<dbReference type="GO" id="GO:0006412">
    <property type="term" value="P:translation"/>
    <property type="evidence" value="ECO:0007669"/>
    <property type="project" value="UniProtKB-UniRule"/>
</dbReference>
<dbReference type="GO" id="GO:0003735">
    <property type="term" value="F:structural constituent of ribosome"/>
    <property type="evidence" value="ECO:0007669"/>
    <property type="project" value="InterPro"/>
</dbReference>
<sequence>MALPKRRHSHARKNKRRSQYKIKGLHYIECPKCHSPKLPHRVCPNCGNYKDTLVVPPKEKEEKS</sequence>
<proteinExistence type="inferred from homology"/>